<evidence type="ECO:0000256" key="6">
    <source>
        <dbReference type="ARBA" id="ARBA00022723"/>
    </source>
</evidence>
<keyword evidence="6 12" id="KW-0479">Metal-binding</keyword>
<dbReference type="Gene3D" id="3.90.580.10">
    <property type="entry name" value="Zinc finger, CHC2-type domain"/>
    <property type="match status" value="1"/>
</dbReference>
<dbReference type="PANTHER" id="PTHR30313:SF2">
    <property type="entry name" value="DNA PRIMASE"/>
    <property type="match status" value="1"/>
</dbReference>
<dbReference type="SUPFAM" id="SSF57783">
    <property type="entry name" value="Zinc beta-ribbon"/>
    <property type="match status" value="1"/>
</dbReference>
<dbReference type="Gene3D" id="3.90.980.10">
    <property type="entry name" value="DNA primase, catalytic core, N-terminal domain"/>
    <property type="match status" value="1"/>
</dbReference>
<dbReference type="PANTHER" id="PTHR30313">
    <property type="entry name" value="DNA PRIMASE"/>
    <property type="match status" value="1"/>
</dbReference>
<evidence type="ECO:0000256" key="13">
    <source>
        <dbReference type="PIRNR" id="PIRNR002811"/>
    </source>
</evidence>
<evidence type="ECO:0000313" key="18">
    <source>
        <dbReference type="Proteomes" id="UP000178302"/>
    </source>
</evidence>
<dbReference type="PIRSF" id="PIRSF002811">
    <property type="entry name" value="DnaG"/>
    <property type="match status" value="1"/>
</dbReference>
<evidence type="ECO:0000256" key="15">
    <source>
        <dbReference type="SAM" id="Coils"/>
    </source>
</evidence>
<evidence type="ECO:0000256" key="5">
    <source>
        <dbReference type="ARBA" id="ARBA00022705"/>
    </source>
</evidence>
<evidence type="ECO:0000256" key="9">
    <source>
        <dbReference type="ARBA" id="ARBA00022842"/>
    </source>
</evidence>
<evidence type="ECO:0000256" key="14">
    <source>
        <dbReference type="PIRSR" id="PIRSR002811-1"/>
    </source>
</evidence>
<dbReference type="GO" id="GO:0000428">
    <property type="term" value="C:DNA-directed RNA polymerase complex"/>
    <property type="evidence" value="ECO:0007669"/>
    <property type="project" value="UniProtKB-KW"/>
</dbReference>
<dbReference type="Pfam" id="PF13155">
    <property type="entry name" value="Toprim_2"/>
    <property type="match status" value="1"/>
</dbReference>
<dbReference type="HAMAP" id="MF_00974">
    <property type="entry name" value="DNA_primase_DnaG"/>
    <property type="match status" value="1"/>
</dbReference>
<evidence type="ECO:0000256" key="12">
    <source>
        <dbReference type="HAMAP-Rule" id="MF_00974"/>
    </source>
</evidence>
<comment type="subunit">
    <text evidence="12">Monomer. Interacts with DnaB.</text>
</comment>
<dbReference type="CDD" id="cd03364">
    <property type="entry name" value="TOPRIM_DnaG_primases"/>
    <property type="match status" value="1"/>
</dbReference>
<comment type="domain">
    <text evidence="12">Contains an N-terminal zinc-binding domain, a central core domain that contains the primase activity, and a C-terminal DnaB-binding domain.</text>
</comment>
<feature type="domain" description="Toprim" evidence="16">
    <location>
        <begin position="263"/>
        <end position="344"/>
    </location>
</feature>
<dbReference type="GO" id="GO:0008270">
    <property type="term" value="F:zinc ion binding"/>
    <property type="evidence" value="ECO:0007669"/>
    <property type="project" value="UniProtKB-UniRule"/>
</dbReference>
<dbReference type="EC" id="2.7.7.101" evidence="12"/>
<dbReference type="SMART" id="SM00493">
    <property type="entry name" value="TOPRIM"/>
    <property type="match status" value="1"/>
</dbReference>
<dbReference type="InterPro" id="IPR036977">
    <property type="entry name" value="DNA_primase_Znf_CHC2"/>
</dbReference>
<dbReference type="GO" id="GO:0006269">
    <property type="term" value="P:DNA replication, synthesis of primer"/>
    <property type="evidence" value="ECO:0007669"/>
    <property type="project" value="UniProtKB-UniRule"/>
</dbReference>
<sequence>MNSPVEQIKSRLDVLSVVQSYIKLDRAGANFRASCPFHNEKNPSFFVSPAREIWHCFSCNKGGDIFSFVMEIEGVEFPEALKILAQRAGVELGRTDPRLKNEKIRLLDLIEEAADFYEKELLKHEDVLDYLEGGGLKDKTIKMFKVGFASGPPSAGWRNTYDFLRRKGYSDSEIEKAGLVIKSTQPQAASHKPQTNYYDRFRNRIMFPVSDGSGRIVGFSGRVFGPEKEGVGKYINSPQTVLYDKSRVLYGFDKAKFDIRKKNYCVLVEGQMDILMSHQAGVTNAVAVSGTALTSSHINILKRLTSNASLAFDKDEAGFAAAKRGIELLLKNGFEVKIIPISSGKDPADVIKNDSKEWIECLKNSEHVIDFYLNFLREKFSDGRSFRKEVETHIIPYFVFFQSEIERSFWVSRIAKALNIQEEPVWQEIKKASRDMAVRGGVLAGSKPAGTESKSQESRAEILENRLIGLIFMLPDITGEGKKNSDSRKEFLKIIKGNIEFFSDQNKNILDKFLGKKAPEEHYYKKLALEAETIYSGSSLEDILKEVNILSADLKKEKIKDRLKTLAGEIRRFEGEGDQKKLTAVAKKFNDLSKQLKVTAH</sequence>
<evidence type="ECO:0000256" key="1">
    <source>
        <dbReference type="ARBA" id="ARBA00022478"/>
    </source>
</evidence>
<comment type="cofactor">
    <cofactor evidence="12 13 14">
        <name>Zn(2+)</name>
        <dbReference type="ChEBI" id="CHEBI:29105"/>
    </cofactor>
    <text evidence="12 13 14">Binds 1 zinc ion per monomer.</text>
</comment>
<comment type="similarity">
    <text evidence="12 13">Belongs to the DnaG primase family.</text>
</comment>
<dbReference type="FunFam" id="3.90.580.10:FF:000001">
    <property type="entry name" value="DNA primase"/>
    <property type="match status" value="1"/>
</dbReference>
<dbReference type="NCBIfam" id="TIGR01391">
    <property type="entry name" value="dnaG"/>
    <property type="match status" value="1"/>
</dbReference>
<proteinExistence type="inferred from homology"/>
<keyword evidence="9" id="KW-0460">Magnesium</keyword>
<keyword evidence="5 12" id="KW-0235">DNA replication</keyword>
<keyword evidence="10 12" id="KW-0238">DNA-binding</keyword>
<feature type="coiled-coil region" evidence="15">
    <location>
        <begin position="540"/>
        <end position="576"/>
    </location>
</feature>
<dbReference type="Proteomes" id="UP000178302">
    <property type="component" value="Unassembled WGS sequence"/>
</dbReference>
<keyword evidence="15" id="KW-0175">Coiled coil</keyword>
<keyword evidence="7 12" id="KW-0863">Zinc-finger</keyword>
<gene>
    <name evidence="12" type="primary">dnaG</name>
    <name evidence="17" type="ORF">A2909_00290</name>
</gene>
<keyword evidence="3 12" id="KW-0808">Transferase</keyword>
<reference evidence="17 18" key="1">
    <citation type="journal article" date="2016" name="Nat. Commun.">
        <title>Thousands of microbial genomes shed light on interconnected biogeochemical processes in an aquifer system.</title>
        <authorList>
            <person name="Anantharaman K."/>
            <person name="Brown C.T."/>
            <person name="Hug L.A."/>
            <person name="Sharon I."/>
            <person name="Castelle C.J."/>
            <person name="Probst A.J."/>
            <person name="Thomas B.C."/>
            <person name="Singh A."/>
            <person name="Wilkins M.J."/>
            <person name="Karaoz U."/>
            <person name="Brodie E.L."/>
            <person name="Williams K.H."/>
            <person name="Hubbard S.S."/>
            <person name="Banfield J.F."/>
        </authorList>
    </citation>
    <scope>NUCLEOTIDE SEQUENCE [LARGE SCALE GENOMIC DNA]</scope>
</reference>
<dbReference type="SUPFAM" id="SSF56731">
    <property type="entry name" value="DNA primase core"/>
    <property type="match status" value="1"/>
</dbReference>
<dbReference type="InterPro" id="IPR034151">
    <property type="entry name" value="TOPRIM_DnaG_bac"/>
</dbReference>
<dbReference type="InterPro" id="IPR050219">
    <property type="entry name" value="DnaG_primase"/>
</dbReference>
<evidence type="ECO:0000256" key="2">
    <source>
        <dbReference type="ARBA" id="ARBA00022515"/>
    </source>
</evidence>
<dbReference type="Pfam" id="PF08275">
    <property type="entry name" value="DNAG_N"/>
    <property type="match status" value="1"/>
</dbReference>
<keyword evidence="1 12" id="KW-0240">DNA-directed RNA polymerase</keyword>
<keyword evidence="11 12" id="KW-0804">Transcription</keyword>
<dbReference type="InterPro" id="IPR030846">
    <property type="entry name" value="DnaG_bac"/>
</dbReference>
<dbReference type="Gene3D" id="3.40.1360.10">
    <property type="match status" value="1"/>
</dbReference>
<organism evidence="17 18">
    <name type="scientific">Candidatus Tagabacteria bacterium RIFCSPLOWO2_01_FULL_39_11</name>
    <dbReference type="NCBI Taxonomy" id="1802295"/>
    <lineage>
        <taxon>Bacteria</taxon>
        <taxon>Candidatus Tagaibacteriota</taxon>
    </lineage>
</organism>
<keyword evidence="8 12" id="KW-0862">Zinc</keyword>
<dbReference type="Pfam" id="PF01807">
    <property type="entry name" value="Zn_ribbon_DnaG"/>
    <property type="match status" value="1"/>
</dbReference>
<evidence type="ECO:0000256" key="7">
    <source>
        <dbReference type="ARBA" id="ARBA00022771"/>
    </source>
</evidence>
<evidence type="ECO:0000256" key="3">
    <source>
        <dbReference type="ARBA" id="ARBA00022679"/>
    </source>
</evidence>
<evidence type="ECO:0000313" key="17">
    <source>
        <dbReference type="EMBL" id="OHA13293.1"/>
    </source>
</evidence>
<evidence type="ECO:0000256" key="10">
    <source>
        <dbReference type="ARBA" id="ARBA00023125"/>
    </source>
</evidence>
<evidence type="ECO:0000256" key="11">
    <source>
        <dbReference type="ARBA" id="ARBA00023163"/>
    </source>
</evidence>
<dbReference type="GO" id="GO:0005737">
    <property type="term" value="C:cytoplasm"/>
    <property type="evidence" value="ECO:0007669"/>
    <property type="project" value="TreeGrafter"/>
</dbReference>
<dbReference type="InterPro" id="IPR006171">
    <property type="entry name" value="TOPRIM_dom"/>
</dbReference>
<dbReference type="PROSITE" id="PS50880">
    <property type="entry name" value="TOPRIM"/>
    <property type="match status" value="1"/>
</dbReference>
<accession>A0A1G2LNZ2</accession>
<evidence type="ECO:0000256" key="4">
    <source>
        <dbReference type="ARBA" id="ARBA00022695"/>
    </source>
</evidence>
<comment type="catalytic activity">
    <reaction evidence="12">
        <text>ssDNA + n NTP = ssDNA/pppN(pN)n-1 hybrid + (n-1) diphosphate.</text>
        <dbReference type="EC" id="2.7.7.101"/>
    </reaction>
</comment>
<name>A0A1G2LNZ2_9BACT</name>
<comment type="function">
    <text evidence="12 13">RNA polymerase that catalyzes the synthesis of short RNA molecules used as primers for DNA polymerase during DNA replication.</text>
</comment>
<dbReference type="SMART" id="SM00400">
    <property type="entry name" value="ZnF_CHCC"/>
    <property type="match status" value="1"/>
</dbReference>
<dbReference type="EMBL" id="MHQZ01000038">
    <property type="protein sequence ID" value="OHA13293.1"/>
    <property type="molecule type" value="Genomic_DNA"/>
</dbReference>
<evidence type="ECO:0000256" key="8">
    <source>
        <dbReference type="ARBA" id="ARBA00022833"/>
    </source>
</evidence>
<dbReference type="InterPro" id="IPR002694">
    <property type="entry name" value="Znf_CHC2"/>
</dbReference>
<evidence type="ECO:0000259" key="16">
    <source>
        <dbReference type="PROSITE" id="PS50880"/>
    </source>
</evidence>
<dbReference type="GO" id="GO:0003677">
    <property type="term" value="F:DNA binding"/>
    <property type="evidence" value="ECO:0007669"/>
    <property type="project" value="UniProtKB-KW"/>
</dbReference>
<dbReference type="InterPro" id="IPR006295">
    <property type="entry name" value="DNA_primase_DnaG"/>
</dbReference>
<protein>
    <recommendedName>
        <fullName evidence="12 13">DNA primase</fullName>
        <ecNumber evidence="12">2.7.7.101</ecNumber>
    </recommendedName>
</protein>
<comment type="caution">
    <text evidence="17">The sequence shown here is derived from an EMBL/GenBank/DDBJ whole genome shotgun (WGS) entry which is preliminary data.</text>
</comment>
<keyword evidence="2 12" id="KW-0639">Primosome</keyword>
<dbReference type="GO" id="GO:1990077">
    <property type="term" value="C:primosome complex"/>
    <property type="evidence" value="ECO:0007669"/>
    <property type="project" value="UniProtKB-KW"/>
</dbReference>
<dbReference type="AlphaFoldDB" id="A0A1G2LNZ2"/>
<dbReference type="GO" id="GO:0003899">
    <property type="term" value="F:DNA-directed RNA polymerase activity"/>
    <property type="evidence" value="ECO:0007669"/>
    <property type="project" value="UniProtKB-UniRule"/>
</dbReference>
<dbReference type="InterPro" id="IPR037068">
    <property type="entry name" value="DNA_primase_core_N_sf"/>
</dbReference>
<feature type="zinc finger region" description="CHC2-type" evidence="12 14">
    <location>
        <begin position="35"/>
        <end position="59"/>
    </location>
</feature>
<keyword evidence="4 12" id="KW-0548">Nucleotidyltransferase</keyword>
<dbReference type="InterPro" id="IPR013264">
    <property type="entry name" value="DNAG_N"/>
</dbReference>